<feature type="domain" description="GerMN" evidence="2">
    <location>
        <begin position="139"/>
        <end position="227"/>
    </location>
</feature>
<name>X0Z8U5_9ZZZZ</name>
<evidence type="ECO:0000313" key="3">
    <source>
        <dbReference type="EMBL" id="GAG56818.1"/>
    </source>
</evidence>
<reference evidence="3" key="1">
    <citation type="journal article" date="2014" name="Front. Microbiol.">
        <title>High frequency of phylogenetically diverse reductive dehalogenase-homologous genes in deep subseafloor sedimentary metagenomes.</title>
        <authorList>
            <person name="Kawai M."/>
            <person name="Futagami T."/>
            <person name="Toyoda A."/>
            <person name="Takaki Y."/>
            <person name="Nishi S."/>
            <person name="Hori S."/>
            <person name="Arai W."/>
            <person name="Tsubouchi T."/>
            <person name="Morono Y."/>
            <person name="Uchiyama I."/>
            <person name="Ito T."/>
            <person name="Fujiyama A."/>
            <person name="Inagaki F."/>
            <person name="Takami H."/>
        </authorList>
    </citation>
    <scope>NUCLEOTIDE SEQUENCE</scope>
    <source>
        <strain evidence="3">Expedition CK06-06</strain>
    </source>
</reference>
<feature type="non-terminal residue" evidence="3">
    <location>
        <position position="1"/>
    </location>
</feature>
<protein>
    <recommendedName>
        <fullName evidence="2">GerMN domain-containing protein</fullName>
    </recommendedName>
</protein>
<accession>X0Z8U5</accession>
<feature type="region of interest" description="Disordered" evidence="1">
    <location>
        <begin position="16"/>
        <end position="58"/>
    </location>
</feature>
<sequence>YNIDNPNFVKNKFSSLLNDSESEPAVSDLPETDTGQLSSSSSVEESVTGGDSGANEKEIEVDVEATAGDSSEDNQTESGLSLLWQKIRNFFTNQKDEKENESSYPNQLEVNFYFSGLGEEKKLVSEKRTIFAGNADIAVKNAVQGLLKGPTQSYHFPLIPAGTKLIGVETYENIVKIDLSQEFLENSLDTRILDEYVIYSIVNTLTEIREIEGVIFYIEGIRIKIYGNVDLSVPAIRNKEYIDENEE</sequence>
<dbReference type="SMART" id="SM00909">
    <property type="entry name" value="Germane"/>
    <property type="match status" value="1"/>
</dbReference>
<proteinExistence type="predicted"/>
<comment type="caution">
    <text evidence="3">The sequence shown here is derived from an EMBL/GenBank/DDBJ whole genome shotgun (WGS) entry which is preliminary data.</text>
</comment>
<evidence type="ECO:0000256" key="1">
    <source>
        <dbReference type="SAM" id="MobiDB-lite"/>
    </source>
</evidence>
<dbReference type="AlphaFoldDB" id="X0Z8U5"/>
<dbReference type="EMBL" id="BART01000808">
    <property type="protein sequence ID" value="GAG56818.1"/>
    <property type="molecule type" value="Genomic_DNA"/>
</dbReference>
<dbReference type="InterPro" id="IPR019606">
    <property type="entry name" value="GerMN"/>
</dbReference>
<dbReference type="Pfam" id="PF10646">
    <property type="entry name" value="Germane"/>
    <property type="match status" value="1"/>
</dbReference>
<evidence type="ECO:0000259" key="2">
    <source>
        <dbReference type="SMART" id="SM00909"/>
    </source>
</evidence>
<feature type="compositionally biased region" description="Low complexity" evidence="1">
    <location>
        <begin position="38"/>
        <end position="47"/>
    </location>
</feature>
<organism evidence="3">
    <name type="scientific">marine sediment metagenome</name>
    <dbReference type="NCBI Taxonomy" id="412755"/>
    <lineage>
        <taxon>unclassified sequences</taxon>
        <taxon>metagenomes</taxon>
        <taxon>ecological metagenomes</taxon>
    </lineage>
</organism>
<gene>
    <name evidence="3" type="ORF">S01H4_03337</name>
</gene>